<dbReference type="STRING" id="477680.SAMN05421788_101990"/>
<accession>A0A173MPH8</accession>
<evidence type="ECO:0000313" key="3">
    <source>
        <dbReference type="EMBL" id="SIS75092.1"/>
    </source>
</evidence>
<keyword evidence="1" id="KW-0597">Phosphoprotein</keyword>
<dbReference type="PANTHER" id="PTHR44520:SF2">
    <property type="entry name" value="RESPONSE REGULATOR RCP1"/>
    <property type="match status" value="1"/>
</dbReference>
<dbReference type="InterPro" id="IPR011006">
    <property type="entry name" value="CheY-like_superfamily"/>
</dbReference>
<dbReference type="Pfam" id="PF00072">
    <property type="entry name" value="Response_reg"/>
    <property type="match status" value="1"/>
</dbReference>
<dbReference type="EMBL" id="FTOR01000001">
    <property type="protein sequence ID" value="SIS75092.1"/>
    <property type="molecule type" value="Genomic_DNA"/>
</dbReference>
<feature type="domain" description="Response regulatory" evidence="2">
    <location>
        <begin position="6"/>
        <end position="131"/>
    </location>
</feature>
<dbReference type="SMART" id="SM00448">
    <property type="entry name" value="REC"/>
    <property type="match status" value="1"/>
</dbReference>
<dbReference type="KEGG" id="fln:FLA_5603"/>
<organism evidence="3 4">
    <name type="scientific">Filimonas lacunae</name>
    <dbReference type="NCBI Taxonomy" id="477680"/>
    <lineage>
        <taxon>Bacteria</taxon>
        <taxon>Pseudomonadati</taxon>
        <taxon>Bacteroidota</taxon>
        <taxon>Chitinophagia</taxon>
        <taxon>Chitinophagales</taxon>
        <taxon>Chitinophagaceae</taxon>
        <taxon>Filimonas</taxon>
    </lineage>
</organism>
<dbReference type="OrthoDB" id="1121174at2"/>
<reference evidence="4" key="1">
    <citation type="submission" date="2017-01" db="EMBL/GenBank/DDBJ databases">
        <authorList>
            <person name="Varghese N."/>
            <person name="Submissions S."/>
        </authorList>
    </citation>
    <scope>NUCLEOTIDE SEQUENCE [LARGE SCALE GENOMIC DNA]</scope>
    <source>
        <strain evidence="4">DSM 21054</strain>
    </source>
</reference>
<dbReference type="GO" id="GO:0000160">
    <property type="term" value="P:phosphorelay signal transduction system"/>
    <property type="evidence" value="ECO:0007669"/>
    <property type="project" value="InterPro"/>
</dbReference>
<evidence type="ECO:0000256" key="1">
    <source>
        <dbReference type="PROSITE-ProRule" id="PRU00169"/>
    </source>
</evidence>
<feature type="modified residue" description="4-aspartylphosphate" evidence="1">
    <location>
        <position position="63"/>
    </location>
</feature>
<dbReference type="AlphaFoldDB" id="A0A173MPH8"/>
<evidence type="ECO:0000313" key="4">
    <source>
        <dbReference type="Proteomes" id="UP000186917"/>
    </source>
</evidence>
<dbReference type="InterPro" id="IPR001789">
    <property type="entry name" value="Sig_transdc_resp-reg_receiver"/>
</dbReference>
<keyword evidence="4" id="KW-1185">Reference proteome</keyword>
<dbReference type="Gene3D" id="3.40.50.2300">
    <property type="match status" value="1"/>
</dbReference>
<dbReference type="PROSITE" id="PS50110">
    <property type="entry name" value="RESPONSE_REGULATORY"/>
    <property type="match status" value="1"/>
</dbReference>
<dbReference type="SUPFAM" id="SSF52172">
    <property type="entry name" value="CheY-like"/>
    <property type="match status" value="1"/>
</dbReference>
<protein>
    <submittedName>
        <fullName evidence="3">Response regulator receiver domain-containing protein</fullName>
    </submittedName>
</protein>
<proteinExistence type="predicted"/>
<evidence type="ECO:0000259" key="2">
    <source>
        <dbReference type="PROSITE" id="PS50110"/>
    </source>
</evidence>
<dbReference type="InterPro" id="IPR052893">
    <property type="entry name" value="TCS_response_regulator"/>
</dbReference>
<sequence length="131" mass="15128">MSKKQMACIIDDDQVYVFGVKKLIQFYDFCSDVLTFKNGEEALDYLDPRKACSDLLPEVIMVDINMPVMDGWEFLDNFVKMTPTLSRKITVYVVSSSLRQDDMEKAKNYSEVTDYIVKPVNFENLKQILSA</sequence>
<name>A0A173MPH8_9BACT</name>
<gene>
    <name evidence="3" type="ORF">SAMN05421788_101990</name>
</gene>
<dbReference type="Proteomes" id="UP000186917">
    <property type="component" value="Unassembled WGS sequence"/>
</dbReference>
<dbReference type="PANTHER" id="PTHR44520">
    <property type="entry name" value="RESPONSE REGULATOR RCP1-RELATED"/>
    <property type="match status" value="1"/>
</dbReference>
<dbReference type="RefSeq" id="WP_076376215.1">
    <property type="nucleotide sequence ID" value="NZ_AP017422.1"/>
</dbReference>